<dbReference type="InterPro" id="IPR000531">
    <property type="entry name" value="Beta-barrel_TonB"/>
</dbReference>
<dbReference type="PROSITE" id="PS52016">
    <property type="entry name" value="TONB_DEPENDENT_REC_3"/>
    <property type="match status" value="1"/>
</dbReference>
<keyword evidence="5 11" id="KW-0812">Transmembrane</keyword>
<comment type="similarity">
    <text evidence="11 12">Belongs to the TonB-dependent receptor family.</text>
</comment>
<evidence type="ECO:0000256" key="8">
    <source>
        <dbReference type="ARBA" id="ARBA00023077"/>
    </source>
</evidence>
<dbReference type="InterPro" id="IPR039426">
    <property type="entry name" value="TonB-dep_rcpt-like"/>
</dbReference>
<keyword evidence="2 11" id="KW-0813">Transport</keyword>
<dbReference type="SUPFAM" id="SSF56935">
    <property type="entry name" value="Porins"/>
    <property type="match status" value="1"/>
</dbReference>
<evidence type="ECO:0000259" key="14">
    <source>
        <dbReference type="Pfam" id="PF07715"/>
    </source>
</evidence>
<reference evidence="15 16" key="1">
    <citation type="journal article" date="2010" name="J. Bacteriol.">
        <title>Complete genome sequence of the representative gamma-hexachlorocyclohexane-degrading bacterium Sphingobium japonicum UT26.</title>
        <authorList>
            <person name="Nagata Y."/>
            <person name="Ohtsubo Y."/>
            <person name="Endo R."/>
            <person name="Ichikawa N."/>
            <person name="Ankai A."/>
            <person name="Oguchi A."/>
            <person name="Fukui S."/>
            <person name="Fujita N."/>
            <person name="Tsuda M."/>
        </authorList>
    </citation>
    <scope>NUCLEOTIDE SEQUENCE [LARGE SCALE GENOMIC DNA]</scope>
    <source>
        <strain evidence="16">DSM 16413 / CCM 7287 / MTCC 6362 / UT26 / NBRC 101211 / UT26S</strain>
    </source>
</reference>
<protein>
    <submittedName>
        <fullName evidence="15">TonB-dependent receptor-like protein</fullName>
    </submittedName>
</protein>
<dbReference type="EMBL" id="AP010803">
    <property type="protein sequence ID" value="BAI95849.1"/>
    <property type="molecule type" value="Genomic_DNA"/>
</dbReference>
<dbReference type="InterPro" id="IPR012910">
    <property type="entry name" value="Plug_dom"/>
</dbReference>
<feature type="domain" description="TonB-dependent receptor-like beta-barrel" evidence="13">
    <location>
        <begin position="320"/>
        <end position="750"/>
    </location>
</feature>
<evidence type="ECO:0000256" key="5">
    <source>
        <dbReference type="ARBA" id="ARBA00022692"/>
    </source>
</evidence>
<evidence type="ECO:0000313" key="15">
    <source>
        <dbReference type="EMBL" id="BAI95849.1"/>
    </source>
</evidence>
<dbReference type="KEGG" id="sjp:SJA_C1-10150"/>
<keyword evidence="4" id="KW-0410">Iron transport</keyword>
<dbReference type="GO" id="GO:0006826">
    <property type="term" value="P:iron ion transport"/>
    <property type="evidence" value="ECO:0007669"/>
    <property type="project" value="UniProtKB-KW"/>
</dbReference>
<dbReference type="InterPro" id="IPR036942">
    <property type="entry name" value="Beta-barrel_TonB_sf"/>
</dbReference>
<keyword evidence="10 11" id="KW-0998">Cell outer membrane</keyword>
<dbReference type="PANTHER" id="PTHR32552:SF81">
    <property type="entry name" value="TONB-DEPENDENT OUTER MEMBRANE RECEPTOR"/>
    <property type="match status" value="1"/>
</dbReference>
<comment type="subcellular location">
    <subcellularLocation>
        <location evidence="1 11">Cell outer membrane</location>
        <topology evidence="1 11">Multi-pass membrane protein</topology>
    </subcellularLocation>
</comment>
<dbReference type="STRING" id="452662.SJA_C1-10150"/>
<keyword evidence="6" id="KW-0408">Iron</keyword>
<dbReference type="HOGENOM" id="CLU_008287_15_1_5"/>
<keyword evidence="9 11" id="KW-0472">Membrane</keyword>
<gene>
    <name evidence="15" type="ordered locus">SJA_C1-10150</name>
</gene>
<evidence type="ECO:0000256" key="12">
    <source>
        <dbReference type="RuleBase" id="RU003357"/>
    </source>
</evidence>
<dbReference type="Pfam" id="PF07715">
    <property type="entry name" value="Plug"/>
    <property type="match status" value="1"/>
</dbReference>
<evidence type="ECO:0000313" key="16">
    <source>
        <dbReference type="Proteomes" id="UP000007753"/>
    </source>
</evidence>
<dbReference type="Pfam" id="PF00593">
    <property type="entry name" value="TonB_dep_Rec_b-barrel"/>
    <property type="match status" value="1"/>
</dbReference>
<evidence type="ECO:0000256" key="3">
    <source>
        <dbReference type="ARBA" id="ARBA00022452"/>
    </source>
</evidence>
<proteinExistence type="inferred from homology"/>
<dbReference type="AlphaFoldDB" id="D4YZR7"/>
<keyword evidence="7" id="KW-0406">Ion transport</keyword>
<dbReference type="PANTHER" id="PTHR32552">
    <property type="entry name" value="FERRICHROME IRON RECEPTOR-RELATED"/>
    <property type="match status" value="1"/>
</dbReference>
<feature type="domain" description="TonB-dependent receptor plug" evidence="14">
    <location>
        <begin position="73"/>
        <end position="180"/>
    </location>
</feature>
<dbReference type="Gene3D" id="2.40.170.20">
    <property type="entry name" value="TonB-dependent receptor, beta-barrel domain"/>
    <property type="match status" value="1"/>
</dbReference>
<keyword evidence="16" id="KW-1185">Reference proteome</keyword>
<dbReference type="Proteomes" id="UP000007753">
    <property type="component" value="Chromosome 1"/>
</dbReference>
<evidence type="ECO:0000256" key="4">
    <source>
        <dbReference type="ARBA" id="ARBA00022496"/>
    </source>
</evidence>
<evidence type="ECO:0000256" key="1">
    <source>
        <dbReference type="ARBA" id="ARBA00004571"/>
    </source>
</evidence>
<dbReference type="eggNOG" id="COG4771">
    <property type="taxonomic scope" value="Bacteria"/>
</dbReference>
<evidence type="ECO:0000259" key="13">
    <source>
        <dbReference type="Pfam" id="PF00593"/>
    </source>
</evidence>
<keyword evidence="15" id="KW-0675">Receptor</keyword>
<organism evidence="15 16">
    <name type="scientific">Sphingobium indicum (strain DSM 16413 / CCM 7287 / MTCC 6362 / UT26 / NBRC 101211 / UT26S)</name>
    <name type="common">Sphingobium japonicum</name>
    <dbReference type="NCBI Taxonomy" id="452662"/>
    <lineage>
        <taxon>Bacteria</taxon>
        <taxon>Pseudomonadati</taxon>
        <taxon>Pseudomonadota</taxon>
        <taxon>Alphaproteobacteria</taxon>
        <taxon>Sphingomonadales</taxon>
        <taxon>Sphingomonadaceae</taxon>
        <taxon>Sphingobium</taxon>
    </lineage>
</organism>
<name>D4YZR7_SPHIU</name>
<evidence type="ECO:0000256" key="9">
    <source>
        <dbReference type="ARBA" id="ARBA00023136"/>
    </source>
</evidence>
<keyword evidence="3 11" id="KW-1134">Transmembrane beta strand</keyword>
<sequence>MPPRVVVVERWGDSRRHSTLSAIVAPAVKQWARLCCVSALAMAPAHAQADEGEGAQGRIVFVTARRVAEAQDAVPISLVRLDATDLERRGVARLADLAGVVPNLAMPTVGAFGAQQPIMRGVFSPIGASTVGLYVDDVPVQIRSLEVAGNPDLRRFDLDRVEVLRGPQGTLFGADSMGGTIRALTRQPQLEGLDAWAGGELSSVRGGGLGREVQAALGGAIVPGRIGARISAYHRRDAGVVDRFDPASGALLARNIDHDATLGLRFAVKAALGERLELTPSLFYQRTARGDLPFYESSLGPFRQSASLRQPGRDRLLLPSLTARLDLGGATLTGVTAWLDRRNRQIVDYSGFFGEIVLGGMVPGIRTPGGSYSRTTVDQAVFTQELRVASADPQASVRWLVGAFYSRSRIAMEQRVVEPGIADLAQSQLGLSVEEIFGLPLLPGGQSYHSRQQIRERSLAAFGQVSWAFAPRWEVTGGLRLSHNPLRFRLMSEGPFAGGSNAVGPRRQSDTPLIPHAALSWRPGGDSLVYLSAGKGFRGGGTNGAVPANGCAADLSALGRAAAPDSYGSDSLWSYEAGVKAGLPDRRLRLSLAAFRIDWRRIQQSVTLPNCGFSYVDNLGAARNRGVELALRSEPSRRLALDFSLGFVDARFRRDVGPPGAGIVAAGDRIPYVPRWSGTMAAEYGFTLPGRLEGFVRTEWRHAGRFRRAPSTRSTAYDPRVYAGEGSDLLFLRLSIGRDGWRLSAFADNLLDSRTVLYRNAELVPATGSPLREMTQRPRTVGLSASIGL</sequence>
<accession>D4YZR7</accession>
<keyword evidence="8 12" id="KW-0798">TonB box</keyword>
<evidence type="ECO:0000256" key="11">
    <source>
        <dbReference type="PROSITE-ProRule" id="PRU01360"/>
    </source>
</evidence>
<evidence type="ECO:0000256" key="7">
    <source>
        <dbReference type="ARBA" id="ARBA00023065"/>
    </source>
</evidence>
<dbReference type="GO" id="GO:0009279">
    <property type="term" value="C:cell outer membrane"/>
    <property type="evidence" value="ECO:0007669"/>
    <property type="project" value="UniProtKB-SubCell"/>
</dbReference>
<evidence type="ECO:0000256" key="2">
    <source>
        <dbReference type="ARBA" id="ARBA00022448"/>
    </source>
</evidence>
<evidence type="ECO:0000256" key="10">
    <source>
        <dbReference type="ARBA" id="ARBA00023237"/>
    </source>
</evidence>
<evidence type="ECO:0000256" key="6">
    <source>
        <dbReference type="ARBA" id="ARBA00023004"/>
    </source>
</evidence>